<dbReference type="InterPro" id="IPR020802">
    <property type="entry name" value="TesA-like"/>
</dbReference>
<dbReference type="PANTHER" id="PTHR45527">
    <property type="entry name" value="NONRIBOSOMAL PEPTIDE SYNTHETASE"/>
    <property type="match status" value="1"/>
</dbReference>
<dbReference type="EMBL" id="SMKI01000100">
    <property type="protein sequence ID" value="TDC75602.1"/>
    <property type="molecule type" value="Genomic_DNA"/>
</dbReference>
<dbReference type="GO" id="GO:0072330">
    <property type="term" value="P:monocarboxylic acid biosynthetic process"/>
    <property type="evidence" value="ECO:0007669"/>
    <property type="project" value="UniProtKB-ARBA"/>
</dbReference>
<dbReference type="Gene3D" id="3.30.559.10">
    <property type="entry name" value="Chloramphenicol acetyltransferase-like domain"/>
    <property type="match status" value="1"/>
</dbReference>
<dbReference type="GO" id="GO:0044550">
    <property type="term" value="P:secondary metabolite biosynthetic process"/>
    <property type="evidence" value="ECO:0007669"/>
    <property type="project" value="TreeGrafter"/>
</dbReference>
<comment type="similarity">
    <text evidence="2">Belongs to the ATP-dependent AMP-binding enzyme family.</text>
</comment>
<comment type="cofactor">
    <cofactor evidence="1">
        <name>pantetheine 4'-phosphate</name>
        <dbReference type="ChEBI" id="CHEBI:47942"/>
    </cofactor>
</comment>
<dbReference type="InterPro" id="IPR023213">
    <property type="entry name" value="CAT-like_dom_sf"/>
</dbReference>
<dbReference type="InterPro" id="IPR009081">
    <property type="entry name" value="PP-bd_ACP"/>
</dbReference>
<keyword evidence="3" id="KW-0596">Phosphopantetheine</keyword>
<dbReference type="InterPro" id="IPR045851">
    <property type="entry name" value="AMP-bd_C_sf"/>
</dbReference>
<dbReference type="GO" id="GO:0031177">
    <property type="term" value="F:phosphopantetheine binding"/>
    <property type="evidence" value="ECO:0007669"/>
    <property type="project" value="InterPro"/>
</dbReference>
<dbReference type="Pfam" id="PF00668">
    <property type="entry name" value="Condensation"/>
    <property type="match status" value="1"/>
</dbReference>
<dbReference type="GO" id="GO:0005829">
    <property type="term" value="C:cytosol"/>
    <property type="evidence" value="ECO:0007669"/>
    <property type="project" value="TreeGrafter"/>
</dbReference>
<dbReference type="FunFam" id="2.30.38.10:FF:000001">
    <property type="entry name" value="Non-ribosomal peptide synthetase PvdI"/>
    <property type="match status" value="1"/>
</dbReference>
<proteinExistence type="inferred from homology"/>
<dbReference type="PROSITE" id="PS50075">
    <property type="entry name" value="CARRIER"/>
    <property type="match status" value="2"/>
</dbReference>
<dbReference type="PANTHER" id="PTHR45527:SF1">
    <property type="entry name" value="FATTY ACID SYNTHASE"/>
    <property type="match status" value="1"/>
</dbReference>
<dbReference type="InterPro" id="IPR036736">
    <property type="entry name" value="ACP-like_sf"/>
</dbReference>
<organism evidence="6 7">
    <name type="scientific">Streptomyces hainanensis</name>
    <dbReference type="NCBI Taxonomy" id="402648"/>
    <lineage>
        <taxon>Bacteria</taxon>
        <taxon>Bacillati</taxon>
        <taxon>Actinomycetota</taxon>
        <taxon>Actinomycetes</taxon>
        <taxon>Kitasatosporales</taxon>
        <taxon>Streptomycetaceae</taxon>
        <taxon>Streptomyces</taxon>
    </lineage>
</organism>
<dbReference type="SMART" id="SM00823">
    <property type="entry name" value="PKS_PP"/>
    <property type="match status" value="2"/>
</dbReference>
<accession>A0A4R4TJX8</accession>
<reference evidence="6 7" key="1">
    <citation type="submission" date="2019-03" db="EMBL/GenBank/DDBJ databases">
        <title>Draft genome sequences of novel Actinobacteria.</title>
        <authorList>
            <person name="Sahin N."/>
            <person name="Ay H."/>
            <person name="Saygin H."/>
        </authorList>
    </citation>
    <scope>NUCLEOTIDE SEQUENCE [LARGE SCALE GENOMIC DNA]</scope>
    <source>
        <strain evidence="6 7">DSM 41900</strain>
    </source>
</reference>
<dbReference type="OrthoDB" id="2472181at2"/>
<dbReference type="Pfam" id="PF00550">
    <property type="entry name" value="PP-binding"/>
    <property type="match status" value="2"/>
</dbReference>
<dbReference type="InterPro" id="IPR029058">
    <property type="entry name" value="AB_hydrolase_fold"/>
</dbReference>
<dbReference type="FunFam" id="1.10.1200.10:FF:000005">
    <property type="entry name" value="Nonribosomal peptide synthetase 1"/>
    <property type="match status" value="1"/>
</dbReference>
<keyword evidence="4" id="KW-0597">Phosphoprotein</keyword>
<feature type="domain" description="Carrier" evidence="5">
    <location>
        <begin position="116"/>
        <end position="191"/>
    </location>
</feature>
<evidence type="ECO:0000256" key="1">
    <source>
        <dbReference type="ARBA" id="ARBA00001957"/>
    </source>
</evidence>
<comment type="caution">
    <text evidence="6">The sequence shown here is derived from an EMBL/GenBank/DDBJ whole genome shotgun (WGS) entry which is preliminary data.</text>
</comment>
<dbReference type="SUPFAM" id="SSF52777">
    <property type="entry name" value="CoA-dependent acyltransferases"/>
    <property type="match status" value="2"/>
</dbReference>
<dbReference type="Gene3D" id="1.10.1200.10">
    <property type="entry name" value="ACP-like"/>
    <property type="match status" value="1"/>
</dbReference>
<feature type="domain" description="Carrier" evidence="5">
    <location>
        <begin position="1158"/>
        <end position="1233"/>
    </location>
</feature>
<dbReference type="InterPro" id="IPR001242">
    <property type="entry name" value="Condensation_dom"/>
</dbReference>
<dbReference type="CDD" id="cd19540">
    <property type="entry name" value="LCL_NRPS-like"/>
    <property type="match status" value="1"/>
</dbReference>
<dbReference type="NCBIfam" id="TIGR01733">
    <property type="entry name" value="AA-adenyl-dom"/>
    <property type="match status" value="1"/>
</dbReference>
<dbReference type="Gene3D" id="2.30.38.10">
    <property type="entry name" value="Luciferase, Domain 3"/>
    <property type="match status" value="1"/>
</dbReference>
<dbReference type="InterPro" id="IPR020845">
    <property type="entry name" value="AMP-binding_CS"/>
</dbReference>
<dbReference type="CDD" id="cd12117">
    <property type="entry name" value="A_NRPS_Srf_like"/>
    <property type="match status" value="1"/>
</dbReference>
<dbReference type="InterPro" id="IPR025110">
    <property type="entry name" value="AMP-bd_C"/>
</dbReference>
<dbReference type="SUPFAM" id="SSF53474">
    <property type="entry name" value="alpha/beta-Hydrolases"/>
    <property type="match status" value="1"/>
</dbReference>
<dbReference type="Proteomes" id="UP000295345">
    <property type="component" value="Unassembled WGS sequence"/>
</dbReference>
<name>A0A4R4TJX8_9ACTN</name>
<evidence type="ECO:0000313" key="6">
    <source>
        <dbReference type="EMBL" id="TDC75602.1"/>
    </source>
</evidence>
<dbReference type="SUPFAM" id="SSF47336">
    <property type="entry name" value="ACP-like"/>
    <property type="match status" value="2"/>
</dbReference>
<dbReference type="Gene3D" id="3.30.300.30">
    <property type="match status" value="2"/>
</dbReference>
<dbReference type="FunFam" id="1.10.1200.10:FF:000016">
    <property type="entry name" value="Non-ribosomal peptide synthase"/>
    <property type="match status" value="1"/>
</dbReference>
<dbReference type="RefSeq" id="WP_132817955.1">
    <property type="nucleotide sequence ID" value="NZ_SMKI01000100.1"/>
</dbReference>
<keyword evidence="7" id="KW-1185">Reference proteome</keyword>
<dbReference type="InterPro" id="IPR000873">
    <property type="entry name" value="AMP-dep_synth/lig_dom"/>
</dbReference>
<dbReference type="Pfam" id="PF00501">
    <property type="entry name" value="AMP-binding"/>
    <property type="match status" value="1"/>
</dbReference>
<dbReference type="SUPFAM" id="SSF56801">
    <property type="entry name" value="Acetyl-CoA synthetase-like"/>
    <property type="match status" value="2"/>
</dbReference>
<sequence length="1480" mass="159251">MGERLGYRVGVTFTPGTTTGTLDALYTEPGTEPRGVFQPSAEIRERAGTYANDPSFAHAVPDLVRACRSWCGERLPEYMVPAAFVVLDRLPLTVNGKLDRRALPAPDFGARTSSRGPLTARERLLCGLFAEVLGLPEVGVEDNFFHLGGHSLLATRLVSRIRSTLAVELPIGAVFDAPSVAGLAARIEEAGHARPALEPVARPERMPLSHAQRRMWFLHRMEGPSATYAMPLALRLTGPLDTDALSRALRDVVARHESLRTVFGDAEGEPYQRILGPDEARVHLARRGADEDGLGTLVAEAARQPFDLSTDAPFRAWLFELGRDEAVLVVVLHHIAGDGWSMGPLARDLMAAYEARRAGRAPDREPLPVQYADYTLWQRTLLGDREDPGSRYSRQLAYWKARLDGLPQAVELPGARPRPPVASHRGGGTRFAWDAALHAGIATVAQEAGATVSMVLQASLAAVLTRLGAGTDVPIGSPIAGRTDEALEGLVGVFVNTWVLRADTSGDPSFAELLARVREAGLAAYEHQDIPFEHLVEALNPSRSLAHHPLFQIMLALQNNPLPHFELAGLRISPEPLVGETARFDLSFSLSESRDRDGEPAGIVGMVEYATDLFAPADVDALVSRWQSLLRQLLAQPHAPIGRAEILAPGERARLLAWGETPGDEVAPTTSLSSAFARQVGRTPEATALVGADGAWTYRELDAWANRIARRLRRHGVRPEHRVALLTERSPLLVAAILGVARAGAAYVPLDPQLPRERVEFILADAAPTVVVDGPWVEAAAEESFAEPPVDVRADNAAYVMYTSGSTGRPKGVEVTQGNVVDLATDGCWGPAHRRVLLHAPHTFDASTYELWVPLLNGGTVVVADPGRLGPAELARAIVDQRITGVQVTAGLFAAMAEEDADCFAGVEEVWVGGDVVSPPAVERVMRTCPDLTVVHAYGPTETTTFAARHTLRGVDSRLSPLPIGGPTAGGRAFVLDPALRLVPPGAPGELYLTGGGLSRGYADRPGMTAERFVACPFGRPGERMYRTGDLARWNDRGELEFLGRADDQVKLRGFRVEPGEIEAALTAEAEIARAAVVLREDRPGDRRLVAYAVPRAAVGGPELARTMRDRLAKRLPDYLLPSAVVMLDALPITANGKLDRAALPAPDYAAGRAEGRAPRGLREEVMCGLFAEVLGLDTVGVDDGFFDLGGHSFLATRLIGRIRTTLGAEVPLATLFHAPTPAALVEALDAHGGVVGTFEPVLPIRAGSGPALFCVHPAAGISWGYGRLLAHLRRDVPIHGLQARGLSEGVGAMPGSVPEMAAEYVERMTAIQSTGPYHVMGWSMGGVVAQEIAVQLRERGHEVGLVVLLDAIPDRQDTADEPLDRAETGEFLRDEHAVDAAGLGIDEKGFSRVVDVYAAHSRLMTEFEPRRFDGNVVAFTATLSSEGRTSKERWSRFVGGEVEEHAVPCTHGEMLEPESVAAICRVLNPKFAGHDEKQR</sequence>
<evidence type="ECO:0000313" key="7">
    <source>
        <dbReference type="Proteomes" id="UP000295345"/>
    </source>
</evidence>
<dbReference type="Gene3D" id="3.30.559.30">
    <property type="entry name" value="Nonribosomal peptide synthetase, condensation domain"/>
    <property type="match status" value="1"/>
</dbReference>
<dbReference type="InterPro" id="IPR006162">
    <property type="entry name" value="Ppantetheine_attach_site"/>
</dbReference>
<dbReference type="InterPro" id="IPR020806">
    <property type="entry name" value="PKS_PP-bd"/>
</dbReference>
<dbReference type="Gene3D" id="3.40.50.1820">
    <property type="entry name" value="alpha/beta hydrolase"/>
    <property type="match status" value="1"/>
</dbReference>
<evidence type="ECO:0000256" key="4">
    <source>
        <dbReference type="ARBA" id="ARBA00022553"/>
    </source>
</evidence>
<gene>
    <name evidence="6" type="ORF">E1283_11945</name>
</gene>
<dbReference type="Pfam" id="PF13193">
    <property type="entry name" value="AMP-binding_C"/>
    <property type="match status" value="1"/>
</dbReference>
<evidence type="ECO:0000259" key="5">
    <source>
        <dbReference type="PROSITE" id="PS50075"/>
    </source>
</evidence>
<dbReference type="PROSITE" id="PS00455">
    <property type="entry name" value="AMP_BINDING"/>
    <property type="match status" value="1"/>
</dbReference>
<dbReference type="FunFam" id="3.30.559.10:FF:000012">
    <property type="entry name" value="Non-ribosomal peptide synthetase"/>
    <property type="match status" value="1"/>
</dbReference>
<dbReference type="Pfam" id="PF00975">
    <property type="entry name" value="Thioesterase"/>
    <property type="match status" value="1"/>
</dbReference>
<dbReference type="InterPro" id="IPR010071">
    <property type="entry name" value="AA_adenyl_dom"/>
</dbReference>
<dbReference type="FunFam" id="3.30.300.30:FF:000010">
    <property type="entry name" value="Enterobactin synthetase component F"/>
    <property type="match status" value="1"/>
</dbReference>
<dbReference type="GO" id="GO:0003824">
    <property type="term" value="F:catalytic activity"/>
    <property type="evidence" value="ECO:0007669"/>
    <property type="project" value="InterPro"/>
</dbReference>
<dbReference type="GO" id="GO:0017000">
    <property type="term" value="P:antibiotic biosynthetic process"/>
    <property type="evidence" value="ECO:0007669"/>
    <property type="project" value="UniProtKB-ARBA"/>
</dbReference>
<dbReference type="InterPro" id="IPR001031">
    <property type="entry name" value="Thioesterase"/>
</dbReference>
<protein>
    <submittedName>
        <fullName evidence="6">Non-ribosomal peptide synthetase</fullName>
    </submittedName>
</protein>
<evidence type="ECO:0000256" key="3">
    <source>
        <dbReference type="ARBA" id="ARBA00022450"/>
    </source>
</evidence>
<dbReference type="PROSITE" id="PS00012">
    <property type="entry name" value="PHOSPHOPANTETHEINE"/>
    <property type="match status" value="1"/>
</dbReference>
<dbReference type="Gene3D" id="3.40.50.980">
    <property type="match status" value="2"/>
</dbReference>
<evidence type="ECO:0000256" key="2">
    <source>
        <dbReference type="ARBA" id="ARBA00006432"/>
    </source>
</evidence>
<dbReference type="SMART" id="SM00824">
    <property type="entry name" value="PKS_TE"/>
    <property type="match status" value="1"/>
</dbReference>
<dbReference type="GO" id="GO:0008610">
    <property type="term" value="P:lipid biosynthetic process"/>
    <property type="evidence" value="ECO:0007669"/>
    <property type="project" value="UniProtKB-ARBA"/>
</dbReference>
<dbReference type="GO" id="GO:0043041">
    <property type="term" value="P:amino acid activation for nonribosomal peptide biosynthetic process"/>
    <property type="evidence" value="ECO:0007669"/>
    <property type="project" value="TreeGrafter"/>
</dbReference>